<dbReference type="AlphaFoldDB" id="A0A437QUI6"/>
<dbReference type="EMBL" id="SADE01000001">
    <property type="protein sequence ID" value="RVU38149.1"/>
    <property type="molecule type" value="Genomic_DNA"/>
</dbReference>
<dbReference type="CDD" id="cd01324">
    <property type="entry name" value="cbb3_Oxidase_CcoQ"/>
    <property type="match status" value="1"/>
</dbReference>
<keyword evidence="1" id="KW-0472">Membrane</keyword>
<keyword evidence="1" id="KW-0812">Transmembrane</keyword>
<proteinExistence type="predicted"/>
<accession>A0A437QUI6</accession>
<dbReference type="Proteomes" id="UP000287447">
    <property type="component" value="Unassembled WGS sequence"/>
</dbReference>
<feature type="transmembrane region" description="Helical" evidence="1">
    <location>
        <begin position="12"/>
        <end position="30"/>
    </location>
</feature>
<dbReference type="RefSeq" id="WP_127763521.1">
    <property type="nucleotide sequence ID" value="NZ_SADE01000001.1"/>
</dbReference>
<evidence type="ECO:0000313" key="2">
    <source>
        <dbReference type="EMBL" id="RVU38149.1"/>
    </source>
</evidence>
<keyword evidence="3" id="KW-1185">Reference proteome</keyword>
<evidence type="ECO:0000256" key="1">
    <source>
        <dbReference type="SAM" id="Phobius"/>
    </source>
</evidence>
<reference evidence="3" key="1">
    <citation type="submission" date="2019-01" db="EMBL/GenBank/DDBJ databases">
        <title>Gri0909 isolated from a small marine red alga.</title>
        <authorList>
            <person name="Kim J."/>
            <person name="Jeong S.E."/>
            <person name="Jeon C.O."/>
        </authorList>
    </citation>
    <scope>NUCLEOTIDE SEQUENCE [LARGE SCALE GENOMIC DNA]</scope>
    <source>
        <strain evidence="3">Gri0909</strain>
    </source>
</reference>
<comment type="caution">
    <text evidence="2">The sequence shown here is derived from an EMBL/GenBank/DDBJ whole genome shotgun (WGS) entry which is preliminary data.</text>
</comment>
<protein>
    <submittedName>
        <fullName evidence="2">Cbb3-type cytochrome c oxidase subunit 3</fullName>
    </submittedName>
</protein>
<sequence>MDYETVRHAADSWGLVYLFVLFVGVIAYTFRPGGKKAADDAANIPLKEDK</sequence>
<keyword evidence="1" id="KW-1133">Transmembrane helix</keyword>
<evidence type="ECO:0000313" key="3">
    <source>
        <dbReference type="Proteomes" id="UP000287447"/>
    </source>
</evidence>
<gene>
    <name evidence="2" type="ORF">EOI86_02275</name>
</gene>
<name>A0A437QUI6_9PROT</name>
<organism evidence="2 3">
    <name type="scientific">Hwanghaeella grinnelliae</name>
    <dbReference type="NCBI Taxonomy" id="2500179"/>
    <lineage>
        <taxon>Bacteria</taxon>
        <taxon>Pseudomonadati</taxon>
        <taxon>Pseudomonadota</taxon>
        <taxon>Alphaproteobacteria</taxon>
        <taxon>Rhodospirillales</taxon>
        <taxon>Rhodospirillaceae</taxon>
        <taxon>Hwanghaeella</taxon>
    </lineage>
</organism>
<dbReference type="InterPro" id="IPR008621">
    <property type="entry name" value="Cbb3-typ_cyt_oxidase_comp"/>
</dbReference>
<dbReference type="Pfam" id="PF05545">
    <property type="entry name" value="FixQ"/>
    <property type="match status" value="1"/>
</dbReference>